<protein>
    <submittedName>
        <fullName evidence="1">Uncharacterized protein</fullName>
    </submittedName>
</protein>
<proteinExistence type="predicted"/>
<accession>N8X4K7</accession>
<dbReference type="EMBL" id="APPJ01000001">
    <property type="protein sequence ID" value="ENV19312.1"/>
    <property type="molecule type" value="Genomic_DNA"/>
</dbReference>
<dbReference type="RefSeq" id="WP_004817049.1">
    <property type="nucleotide sequence ID" value="NZ_KB849454.1"/>
</dbReference>
<reference evidence="1 2" key="1">
    <citation type="submission" date="2013-02" db="EMBL/GenBank/DDBJ databases">
        <title>The Genome Sequence of Acinetobacter guillouiae NIPH 991.</title>
        <authorList>
            <consortium name="The Broad Institute Genome Sequencing Platform"/>
            <consortium name="The Broad Institute Genome Sequencing Center for Infectious Disease"/>
            <person name="Cerqueira G."/>
            <person name="Feldgarden M."/>
            <person name="Courvalin P."/>
            <person name="Perichon B."/>
            <person name="Grillot-Courvalin C."/>
            <person name="Clermont D."/>
            <person name="Rocha E."/>
            <person name="Yoon E.-J."/>
            <person name="Nemec A."/>
            <person name="Walker B."/>
            <person name="Young S.K."/>
            <person name="Zeng Q."/>
            <person name="Gargeya S."/>
            <person name="Fitzgerald M."/>
            <person name="Haas B."/>
            <person name="Abouelleil A."/>
            <person name="Alvarado L."/>
            <person name="Arachchi H.M."/>
            <person name="Berlin A.M."/>
            <person name="Chapman S.B."/>
            <person name="Dewar J."/>
            <person name="Goldberg J."/>
            <person name="Griggs A."/>
            <person name="Gujja S."/>
            <person name="Hansen M."/>
            <person name="Howarth C."/>
            <person name="Imamovic A."/>
            <person name="Larimer J."/>
            <person name="McCowan C."/>
            <person name="Murphy C."/>
            <person name="Neiman D."/>
            <person name="Pearson M."/>
            <person name="Priest M."/>
            <person name="Roberts A."/>
            <person name="Saif S."/>
            <person name="Shea T."/>
            <person name="Sisk P."/>
            <person name="Sykes S."/>
            <person name="Wortman J."/>
            <person name="Nusbaum C."/>
            <person name="Birren B."/>
        </authorList>
    </citation>
    <scope>NUCLEOTIDE SEQUENCE [LARGE SCALE GENOMIC DNA]</scope>
    <source>
        <strain evidence="1 2">NIPH 991</strain>
    </source>
</reference>
<keyword evidence="2" id="KW-1185">Reference proteome</keyword>
<dbReference type="PATRIC" id="fig|1217656.3.peg.405"/>
<sequence>MYWAELKDKIYYCDGTLRNLYIFDTNIDDLKKWTVFVNENYKIKWFNQQTQKNENQINFEVLQECLNNTHNLCSHVNLYLDNIQINNYLFLVDKIENDINPEEINSLQDH</sequence>
<dbReference type="Proteomes" id="UP000013148">
    <property type="component" value="Unassembled WGS sequence"/>
</dbReference>
<dbReference type="AlphaFoldDB" id="N8X4K7"/>
<dbReference type="HOGENOM" id="CLU_139740_0_0_6"/>
<evidence type="ECO:0000313" key="1">
    <source>
        <dbReference type="EMBL" id="ENV19312.1"/>
    </source>
</evidence>
<organism evidence="1 2">
    <name type="scientific">Acinetobacter guillouiae NIPH 991</name>
    <dbReference type="NCBI Taxonomy" id="1217656"/>
    <lineage>
        <taxon>Bacteria</taxon>
        <taxon>Pseudomonadati</taxon>
        <taxon>Pseudomonadota</taxon>
        <taxon>Gammaproteobacteria</taxon>
        <taxon>Moraxellales</taxon>
        <taxon>Moraxellaceae</taxon>
        <taxon>Acinetobacter</taxon>
    </lineage>
</organism>
<name>N8X4K7_ACIGI</name>
<comment type="caution">
    <text evidence="1">The sequence shown here is derived from an EMBL/GenBank/DDBJ whole genome shotgun (WGS) entry which is preliminary data.</text>
</comment>
<gene>
    <name evidence="1" type="ORF">F964_00410</name>
</gene>
<evidence type="ECO:0000313" key="2">
    <source>
        <dbReference type="Proteomes" id="UP000013148"/>
    </source>
</evidence>